<dbReference type="Proteomes" id="UP000190306">
    <property type="component" value="Chromosome"/>
</dbReference>
<dbReference type="EMBL" id="LHQL01000010">
    <property type="protein sequence ID" value="OOQ50116.1"/>
    <property type="molecule type" value="Genomic_DNA"/>
</dbReference>
<keyword evidence="2" id="KW-0804">Transcription</keyword>
<feature type="region of interest" description="Disordered" evidence="3">
    <location>
        <begin position="177"/>
        <end position="196"/>
    </location>
</feature>
<dbReference type="AlphaFoldDB" id="A0AAE6Y9M1"/>
<evidence type="ECO:0000313" key="8">
    <source>
        <dbReference type="Proteomes" id="UP000190306"/>
    </source>
</evidence>
<evidence type="ECO:0000313" key="6">
    <source>
        <dbReference type="EMBL" id="OOQ50116.1"/>
    </source>
</evidence>
<evidence type="ECO:0000256" key="1">
    <source>
        <dbReference type="ARBA" id="ARBA00023015"/>
    </source>
</evidence>
<feature type="compositionally biased region" description="Polar residues" evidence="3">
    <location>
        <begin position="108"/>
        <end position="121"/>
    </location>
</feature>
<feature type="transmembrane region" description="Helical" evidence="4">
    <location>
        <begin position="152"/>
        <end position="174"/>
    </location>
</feature>
<dbReference type="InterPro" id="IPR027383">
    <property type="entry name" value="Znf_put"/>
</dbReference>
<dbReference type="InterPro" id="IPR041916">
    <property type="entry name" value="Anti_sigma_zinc_sf"/>
</dbReference>
<keyword evidence="4" id="KW-1133">Transmembrane helix</keyword>
<accession>A0AAE6Y9M1</accession>
<dbReference type="EMBL" id="CP050692">
    <property type="protein sequence ID" value="QIT45535.1"/>
    <property type="molecule type" value="Genomic_DNA"/>
</dbReference>
<evidence type="ECO:0000259" key="5">
    <source>
        <dbReference type="Pfam" id="PF13490"/>
    </source>
</evidence>
<feature type="region of interest" description="Disordered" evidence="3">
    <location>
        <begin position="214"/>
        <end position="236"/>
    </location>
</feature>
<organism evidence="7 9">
    <name type="scientific">Streptomyces antibioticus</name>
    <dbReference type="NCBI Taxonomy" id="1890"/>
    <lineage>
        <taxon>Bacteria</taxon>
        <taxon>Bacillati</taxon>
        <taxon>Actinomycetota</taxon>
        <taxon>Actinomycetes</taxon>
        <taxon>Kitasatosporales</taxon>
        <taxon>Streptomycetaceae</taxon>
        <taxon>Streptomyces</taxon>
    </lineage>
</organism>
<sequence>MTSTTDTTGHPDVDELSDLTEGLLTPARSADVRQHLDGCEQCTDLHASLEEIRDLLGTLPEPEPMPDDIARRIDAALATEALNRAETPARAETPVQSEAPAGAAPVSRETSTASARETQPTADRPAGQARPSTTGPGRKDHPARRRGGRRKVAVLGAVLTVATLGLGSVLVASLTDSGGPTPSAHGGRTSAADTFSEGTLEQQVTDLLTKAQGPRTSMGIQGEPGNASPRIKSEPVVPPCVQKGIERKGAERGDSAVVTDEGTYQGKDALLVVLPDASDTTRVTAYVMDATCVKDPSVGDADVLLKNSYTRR</sequence>
<reference evidence="7 9" key="2">
    <citation type="submission" date="2020-03" db="EMBL/GenBank/DDBJ databases">
        <title>Is there a link between lipid content and antibiotic production in Streptomyces?</title>
        <authorList>
            <person name="David M."/>
            <person name="Lejeune C."/>
            <person name="Abreu S."/>
            <person name="Thibessard A."/>
            <person name="Leblond P."/>
            <person name="Chaminade P."/>
            <person name="Virolle M.-J."/>
        </authorList>
    </citation>
    <scope>NUCLEOTIDE SEQUENCE [LARGE SCALE GENOMIC DNA]</scope>
    <source>
        <strain evidence="7 9">DSM 41481</strain>
    </source>
</reference>
<dbReference type="Gene3D" id="1.10.10.1320">
    <property type="entry name" value="Anti-sigma factor, zinc-finger domain"/>
    <property type="match status" value="1"/>
</dbReference>
<keyword evidence="8" id="KW-1185">Reference proteome</keyword>
<dbReference type="Proteomes" id="UP000502504">
    <property type="component" value="Chromosome"/>
</dbReference>
<evidence type="ECO:0000256" key="4">
    <source>
        <dbReference type="SAM" id="Phobius"/>
    </source>
</evidence>
<keyword evidence="4" id="KW-0812">Transmembrane</keyword>
<evidence type="ECO:0000313" key="9">
    <source>
        <dbReference type="Proteomes" id="UP000502504"/>
    </source>
</evidence>
<protein>
    <recommendedName>
        <fullName evidence="5">Putative zinc-finger domain-containing protein</fullName>
    </recommendedName>
</protein>
<feature type="region of interest" description="Disordered" evidence="3">
    <location>
        <begin position="1"/>
        <end position="25"/>
    </location>
</feature>
<proteinExistence type="predicted"/>
<gene>
    <name evidence="6" type="ORF">AFM16_19665</name>
    <name evidence="7" type="ORF">HCX60_19985</name>
</gene>
<keyword evidence="4" id="KW-0472">Membrane</keyword>
<keyword evidence="1" id="KW-0805">Transcription regulation</keyword>
<evidence type="ECO:0000256" key="3">
    <source>
        <dbReference type="SAM" id="MobiDB-lite"/>
    </source>
</evidence>
<feature type="region of interest" description="Disordered" evidence="3">
    <location>
        <begin position="85"/>
        <end position="151"/>
    </location>
</feature>
<name>A0AAE6Y9M1_STRAT</name>
<evidence type="ECO:0000256" key="2">
    <source>
        <dbReference type="ARBA" id="ARBA00023163"/>
    </source>
</evidence>
<reference evidence="6 8" key="1">
    <citation type="submission" date="2015-07" db="EMBL/GenBank/DDBJ databases">
        <title>Draft Genome Sequence of Streptomyces antibioticus, IMRU 3720 reveals insights in the evolution of actinomycin biosynthetic gene clusters in Streptomyces.</title>
        <authorList>
            <person name="Crnovcic I."/>
            <person name="Ruckert C."/>
            <person name="Kalinowksi J."/>
            <person name="Keller U."/>
        </authorList>
    </citation>
    <scope>NUCLEOTIDE SEQUENCE [LARGE SCALE GENOMIC DNA]</scope>
    <source>
        <strain evidence="6 8">DSM 41481</strain>
    </source>
</reference>
<feature type="compositionally biased region" description="Basic residues" evidence="3">
    <location>
        <begin position="141"/>
        <end position="151"/>
    </location>
</feature>
<evidence type="ECO:0000313" key="7">
    <source>
        <dbReference type="EMBL" id="QIT45535.1"/>
    </source>
</evidence>
<feature type="domain" description="Putative zinc-finger" evidence="5">
    <location>
        <begin position="14"/>
        <end position="42"/>
    </location>
</feature>
<dbReference type="RefSeq" id="WP_078634133.1">
    <property type="nucleotide sequence ID" value="NZ_CM007717.1"/>
</dbReference>
<dbReference type="Pfam" id="PF13490">
    <property type="entry name" value="zf-HC2"/>
    <property type="match status" value="1"/>
</dbReference>